<sequence>MFTSIKLEKKLIFCLLFFLLVTTARATEYTVSPFPSDKFGESIAGEDVQIVEDTVIPYWQFLIWLAAMQILSIIDVILYFTKFIFIILGFRAADHPSTVGTLKRKYIYAFIKACPGTCISEIASDMSLSRGSLRYHLEILEAENMIEAHNDCGKIRYFQNNSTYSEEEKLVISVLQNEMTRKIVLKILKEECNTNGDLARITGVSKSAITRYMKQLNESGLINENKLGKSTIYSINPVYRDAIEKMYLKFS</sequence>
<dbReference type="InterPro" id="IPR011991">
    <property type="entry name" value="ArsR-like_HTH"/>
</dbReference>
<reference evidence="3" key="1">
    <citation type="submission" date="2014-07" db="EMBL/GenBank/DDBJ databases">
        <title>Methanogenic archaea and the global carbon cycle.</title>
        <authorList>
            <person name="Henriksen J.R."/>
            <person name="Luke J."/>
            <person name="Reinhart S."/>
            <person name="Benedict M.N."/>
            <person name="Youngblut N.D."/>
            <person name="Metcalf M.E."/>
            <person name="Whitaker R.J."/>
            <person name="Metcalf W.W."/>
        </authorList>
    </citation>
    <scope>NUCLEOTIDE SEQUENCE [LARGE SCALE GENOMIC DNA]</scope>
    <source>
        <strain evidence="3">3</strain>
    </source>
</reference>
<keyword evidence="1" id="KW-1133">Transmembrane helix</keyword>
<dbReference type="SMART" id="SM00418">
    <property type="entry name" value="HTH_ARSR"/>
    <property type="match status" value="1"/>
</dbReference>
<gene>
    <name evidence="3" type="ORF">MSBR3_1247</name>
</gene>
<dbReference type="OrthoDB" id="28610at2157"/>
<dbReference type="PATRIC" id="fig|1434107.4.peg.1640"/>
<proteinExistence type="predicted"/>
<dbReference type="Pfam" id="PF01022">
    <property type="entry name" value="HTH_5"/>
    <property type="match status" value="1"/>
</dbReference>
<dbReference type="EMBL" id="CP009517">
    <property type="protein sequence ID" value="AKB81825.1"/>
    <property type="molecule type" value="Genomic_DNA"/>
</dbReference>
<keyword evidence="4" id="KW-1185">Reference proteome</keyword>
<evidence type="ECO:0000259" key="2">
    <source>
        <dbReference type="PROSITE" id="PS50987"/>
    </source>
</evidence>
<dbReference type="InterPro" id="IPR036390">
    <property type="entry name" value="WH_DNA-bd_sf"/>
</dbReference>
<dbReference type="Gene3D" id="1.10.10.10">
    <property type="entry name" value="Winged helix-like DNA-binding domain superfamily/Winged helix DNA-binding domain"/>
    <property type="match status" value="2"/>
</dbReference>
<dbReference type="AlphaFoldDB" id="A0A0E3WVF6"/>
<dbReference type="PANTHER" id="PTHR36216:SF1">
    <property type="entry name" value="HTH ARSR-TYPE DOMAIN-CONTAINING PROTEIN"/>
    <property type="match status" value="1"/>
</dbReference>
<keyword evidence="1" id="KW-0472">Membrane</keyword>
<evidence type="ECO:0000256" key="1">
    <source>
        <dbReference type="SAM" id="Phobius"/>
    </source>
</evidence>
<evidence type="ECO:0000313" key="4">
    <source>
        <dbReference type="Proteomes" id="UP000033066"/>
    </source>
</evidence>
<dbReference type="HOGENOM" id="CLU_084118_2_0_2"/>
<dbReference type="Proteomes" id="UP000033066">
    <property type="component" value="Chromosome"/>
</dbReference>
<dbReference type="InterPro" id="IPR056504">
    <property type="entry name" value="HTH_HVO_0163_N"/>
</dbReference>
<keyword evidence="1" id="KW-0812">Transmembrane</keyword>
<dbReference type="PROSITE" id="PS50987">
    <property type="entry name" value="HTH_ARSR_2"/>
    <property type="match status" value="1"/>
</dbReference>
<dbReference type="KEGG" id="mbak:MSBR3_1247"/>
<feature type="transmembrane region" description="Helical" evidence="1">
    <location>
        <begin position="61"/>
        <end position="81"/>
    </location>
</feature>
<organism evidence="3 4">
    <name type="scientific">Methanosarcina barkeri 3</name>
    <dbReference type="NCBI Taxonomy" id="1434107"/>
    <lineage>
        <taxon>Archaea</taxon>
        <taxon>Methanobacteriati</taxon>
        <taxon>Methanobacteriota</taxon>
        <taxon>Stenosarchaea group</taxon>
        <taxon>Methanomicrobia</taxon>
        <taxon>Methanosarcinales</taxon>
        <taxon>Methanosarcinaceae</taxon>
        <taxon>Methanosarcina</taxon>
    </lineage>
</organism>
<accession>A0A0E3WVF6</accession>
<feature type="domain" description="HTH arsR-type" evidence="2">
    <location>
        <begin position="160"/>
        <end position="251"/>
    </location>
</feature>
<dbReference type="InterPro" id="IPR001845">
    <property type="entry name" value="HTH_ArsR_DNA-bd_dom"/>
</dbReference>
<dbReference type="CDD" id="cd00090">
    <property type="entry name" value="HTH_ARSR"/>
    <property type="match status" value="2"/>
</dbReference>
<dbReference type="Pfam" id="PF24266">
    <property type="entry name" value="HTH_HVO_0163_N"/>
    <property type="match status" value="1"/>
</dbReference>
<name>A0A0E3WVF6_METBA</name>
<dbReference type="InterPro" id="IPR036388">
    <property type="entry name" value="WH-like_DNA-bd_sf"/>
</dbReference>
<evidence type="ECO:0000313" key="3">
    <source>
        <dbReference type="EMBL" id="AKB81825.1"/>
    </source>
</evidence>
<protein>
    <recommendedName>
        <fullName evidence="2">HTH arsR-type domain-containing protein</fullName>
    </recommendedName>
</protein>
<dbReference type="SUPFAM" id="SSF46785">
    <property type="entry name" value="Winged helix' DNA-binding domain"/>
    <property type="match status" value="2"/>
</dbReference>
<dbReference type="GO" id="GO:0003700">
    <property type="term" value="F:DNA-binding transcription factor activity"/>
    <property type="evidence" value="ECO:0007669"/>
    <property type="project" value="InterPro"/>
</dbReference>
<dbReference type="PANTHER" id="PTHR36216">
    <property type="entry name" value="TRANSCRIPTIONAL REGULATOR, TRMB"/>
    <property type="match status" value="1"/>
</dbReference>
<dbReference type="STRING" id="1434107.MSBR3_1247"/>